<dbReference type="AlphaFoldDB" id="A0A540VRK3"/>
<dbReference type="InterPro" id="IPR037021">
    <property type="entry name" value="RnfH_sf"/>
</dbReference>
<evidence type="ECO:0000313" key="4">
    <source>
        <dbReference type="Proteomes" id="UP000315400"/>
    </source>
</evidence>
<dbReference type="SUPFAM" id="SSF54285">
    <property type="entry name" value="MoaD/ThiS"/>
    <property type="match status" value="1"/>
</dbReference>
<name>A0A540VRK3_9GAMM</name>
<dbReference type="Gene3D" id="3.10.20.280">
    <property type="entry name" value="RnfH-like"/>
    <property type="match status" value="1"/>
</dbReference>
<sequence>MRVEVAYARPDTQHLVAVEVAEGTSVEAAIIASGLLEACPEIDLTRQSVGVFSRIVPLETPLAENDRVEIYRPLQVDPKAQRRARAKAQRDRR</sequence>
<dbReference type="PANTHER" id="PTHR37483">
    <property type="entry name" value="UPF0125 PROTEIN RATB"/>
    <property type="match status" value="1"/>
</dbReference>
<dbReference type="STRING" id="1260251.SPISAL_04580"/>
<organism evidence="3 4">
    <name type="scientific">Spiribacter salinus</name>
    <dbReference type="NCBI Taxonomy" id="1335746"/>
    <lineage>
        <taxon>Bacteria</taxon>
        <taxon>Pseudomonadati</taxon>
        <taxon>Pseudomonadota</taxon>
        <taxon>Gammaproteobacteria</taxon>
        <taxon>Chromatiales</taxon>
        <taxon>Ectothiorhodospiraceae</taxon>
        <taxon>Spiribacter</taxon>
    </lineage>
</organism>
<dbReference type="InterPro" id="IPR005346">
    <property type="entry name" value="RnfH"/>
</dbReference>
<comment type="similarity">
    <text evidence="1 2">Belongs to the UPF0125 (RnfH) family.</text>
</comment>
<evidence type="ECO:0000256" key="1">
    <source>
        <dbReference type="ARBA" id="ARBA00010645"/>
    </source>
</evidence>
<evidence type="ECO:0000256" key="2">
    <source>
        <dbReference type="HAMAP-Rule" id="MF_00460"/>
    </source>
</evidence>
<dbReference type="Pfam" id="PF03658">
    <property type="entry name" value="Ub-RnfH"/>
    <property type="match status" value="1"/>
</dbReference>
<dbReference type="NCBIfam" id="NF002490">
    <property type="entry name" value="PRK01777.1"/>
    <property type="match status" value="1"/>
</dbReference>
<dbReference type="Proteomes" id="UP000315400">
    <property type="component" value="Unassembled WGS sequence"/>
</dbReference>
<dbReference type="PANTHER" id="PTHR37483:SF1">
    <property type="entry name" value="UPF0125 PROTEIN RATB"/>
    <property type="match status" value="1"/>
</dbReference>
<protein>
    <recommendedName>
        <fullName evidence="2">UPF0125 protein FKY71_08850</fullName>
    </recommendedName>
</protein>
<evidence type="ECO:0000313" key="3">
    <source>
        <dbReference type="EMBL" id="TQE99397.1"/>
    </source>
</evidence>
<dbReference type="HAMAP" id="MF_00460">
    <property type="entry name" value="UPF0125_RnfH"/>
    <property type="match status" value="1"/>
</dbReference>
<comment type="caution">
    <text evidence="3">The sequence shown here is derived from an EMBL/GenBank/DDBJ whole genome shotgun (WGS) entry which is preliminary data.</text>
</comment>
<accession>A0A540VRK3</accession>
<dbReference type="EMBL" id="VIFK01000065">
    <property type="protein sequence ID" value="TQE99397.1"/>
    <property type="molecule type" value="Genomic_DNA"/>
</dbReference>
<reference evidence="3 4" key="1">
    <citation type="submission" date="2019-06" db="EMBL/GenBank/DDBJ databases">
        <title>Metagenome assembled Genome of Spiribacter salinus SL48-SHIP from the microbial mat of Salt Lake 48 (Novosibirsk region, Russia).</title>
        <authorList>
            <person name="Shipova A."/>
            <person name="Rozanov A.S."/>
            <person name="Bryanskaya A.V."/>
            <person name="Peltek S.E."/>
        </authorList>
    </citation>
    <scope>NUCLEOTIDE SEQUENCE [LARGE SCALE GENOMIC DNA]</scope>
    <source>
        <strain evidence="3">SL48-SHIP-2</strain>
    </source>
</reference>
<dbReference type="InterPro" id="IPR016155">
    <property type="entry name" value="Mopterin_synth/thiamin_S_b"/>
</dbReference>
<gene>
    <name evidence="3" type="ORF">FKY71_08850</name>
</gene>
<proteinExistence type="inferred from homology"/>